<name>A0A1Z4JFD3_LEPBY</name>
<proteinExistence type="predicted"/>
<evidence type="ECO:0000313" key="2">
    <source>
        <dbReference type="Proteomes" id="UP000217895"/>
    </source>
</evidence>
<protein>
    <submittedName>
        <fullName evidence="1">Uncharacterized protein</fullName>
    </submittedName>
</protein>
<gene>
    <name evidence="1" type="ORF">NIES2135_22530</name>
</gene>
<sequence>MQPGRWTLQGNWLEREELPIAVKGRILIAWSRDDWFTMITKLTFPYHDRDEVTLQYRGRLSAGDRRYTFVLQHSQLGRVEGEGLVAPESLVQRHWVLSDRQQRRSSFETLYRLNDDRYYFSSTTLTGHHLNSTMEATLERQAEQNT</sequence>
<keyword evidence="2" id="KW-1185">Reference proteome</keyword>
<dbReference type="EMBL" id="AP018203">
    <property type="protein sequence ID" value="BAY55430.1"/>
    <property type="molecule type" value="Genomic_DNA"/>
</dbReference>
<organism evidence="1 2">
    <name type="scientific">Leptolyngbya boryana NIES-2135</name>
    <dbReference type="NCBI Taxonomy" id="1973484"/>
    <lineage>
        <taxon>Bacteria</taxon>
        <taxon>Bacillati</taxon>
        <taxon>Cyanobacteriota</taxon>
        <taxon>Cyanophyceae</taxon>
        <taxon>Leptolyngbyales</taxon>
        <taxon>Leptolyngbyaceae</taxon>
        <taxon>Leptolyngbya group</taxon>
        <taxon>Leptolyngbya</taxon>
    </lineage>
</organism>
<accession>A0A1Z4JFD3</accession>
<dbReference type="Proteomes" id="UP000217895">
    <property type="component" value="Chromosome"/>
</dbReference>
<dbReference type="AlphaFoldDB" id="A0A1Z4JFD3"/>
<evidence type="ECO:0000313" key="1">
    <source>
        <dbReference type="EMBL" id="BAY55430.1"/>
    </source>
</evidence>
<reference evidence="1 2" key="1">
    <citation type="submission" date="2017-06" db="EMBL/GenBank/DDBJ databases">
        <title>Genome sequencing of cyanobaciteial culture collection at National Institute for Environmental Studies (NIES).</title>
        <authorList>
            <person name="Hirose Y."/>
            <person name="Shimura Y."/>
            <person name="Fujisawa T."/>
            <person name="Nakamura Y."/>
            <person name="Kawachi M."/>
        </authorList>
    </citation>
    <scope>NUCLEOTIDE SEQUENCE [LARGE SCALE GENOMIC DNA]</scope>
    <source>
        <strain evidence="1 2">NIES-2135</strain>
    </source>
</reference>